<dbReference type="InterPro" id="IPR050121">
    <property type="entry name" value="Cytochrome_P450_monoxygenase"/>
</dbReference>
<accession>A0A5M3YPN4</accession>
<dbReference type="GO" id="GO:0004497">
    <property type="term" value="F:monooxygenase activity"/>
    <property type="evidence" value="ECO:0007669"/>
    <property type="project" value="UniProtKB-KW"/>
</dbReference>
<comment type="caution">
    <text evidence="4">The sequence shown here is derived from an EMBL/GenBank/DDBJ whole genome shotgun (WGS) entry which is preliminary data.</text>
</comment>
<evidence type="ECO:0000313" key="5">
    <source>
        <dbReference type="Proteomes" id="UP000452235"/>
    </source>
</evidence>
<evidence type="ECO:0000256" key="3">
    <source>
        <dbReference type="ARBA" id="ARBA00023033"/>
    </source>
</evidence>
<dbReference type="GO" id="GO:0005506">
    <property type="term" value="F:iron ion binding"/>
    <property type="evidence" value="ECO:0007669"/>
    <property type="project" value="InterPro"/>
</dbReference>
<reference evidence="4 5" key="1">
    <citation type="submission" date="2020-01" db="EMBL/GenBank/DDBJ databases">
        <title>Aspergillus terreus IFO 6365 whole genome shotgun sequence.</title>
        <authorList>
            <person name="Kanamasa S."/>
            <person name="Takahashi H."/>
        </authorList>
    </citation>
    <scope>NUCLEOTIDE SEQUENCE [LARGE SCALE GENOMIC DNA]</scope>
    <source>
        <strain evidence="4 5">IFO 6365</strain>
    </source>
</reference>
<dbReference type="GO" id="GO:0016705">
    <property type="term" value="F:oxidoreductase activity, acting on paired donors, with incorporation or reduction of molecular oxygen"/>
    <property type="evidence" value="ECO:0007669"/>
    <property type="project" value="InterPro"/>
</dbReference>
<gene>
    <name evidence="4" type="ORF">ATEIFO6365_0004053400</name>
</gene>
<dbReference type="Pfam" id="PF00067">
    <property type="entry name" value="p450"/>
    <property type="match status" value="1"/>
</dbReference>
<keyword evidence="2" id="KW-0560">Oxidoreductase</keyword>
<dbReference type="SUPFAM" id="SSF48264">
    <property type="entry name" value="Cytochrome P450"/>
    <property type="match status" value="1"/>
</dbReference>
<evidence type="ECO:0000256" key="2">
    <source>
        <dbReference type="ARBA" id="ARBA00023002"/>
    </source>
</evidence>
<evidence type="ECO:0000256" key="1">
    <source>
        <dbReference type="ARBA" id="ARBA00010617"/>
    </source>
</evidence>
<keyword evidence="3 4" id="KW-0503">Monooxygenase</keyword>
<dbReference type="OrthoDB" id="1470350at2759"/>
<comment type="similarity">
    <text evidence="1">Belongs to the cytochrome P450 family.</text>
</comment>
<dbReference type="AlphaFoldDB" id="A0A5M3YPN4"/>
<sequence length="324" mass="37508">MIDYLIEHPGGQTLSGLRCLAIDVIGRAGYGQKQVWSPELQDHKGKDARFVYFKTISLVADRFEWAVFVPTKLLKMPFVPRQLQSLGRHKERMPAYTERVLEEERHASRAGYSSRNNFPNDDEISGNLFIISTAGFETTANTMGYAVMHLAAFPEWQAWVRGEVCNLDPDMLQWKYDEIFPRCHRTLALMFETLRLYTPTLHSTRYIAEPQRLATSDDDHLLMPPMDIYVAFQAIHCDLDIWGPGMLECNPSRWIDAAGMKMSQVEFVAFFVALFRYARCEPFGQEELEVLQEGLRRMMRDSVQRLTLQVRDSKSVKLRWVPDT</sequence>
<dbReference type="Proteomes" id="UP000452235">
    <property type="component" value="Unassembled WGS sequence"/>
</dbReference>
<keyword evidence="5" id="KW-1185">Reference proteome</keyword>
<dbReference type="Gene3D" id="1.10.630.10">
    <property type="entry name" value="Cytochrome P450"/>
    <property type="match status" value="1"/>
</dbReference>
<organism evidence="4 5">
    <name type="scientific">Aspergillus terreus</name>
    <dbReference type="NCBI Taxonomy" id="33178"/>
    <lineage>
        <taxon>Eukaryota</taxon>
        <taxon>Fungi</taxon>
        <taxon>Dikarya</taxon>
        <taxon>Ascomycota</taxon>
        <taxon>Pezizomycotina</taxon>
        <taxon>Eurotiomycetes</taxon>
        <taxon>Eurotiomycetidae</taxon>
        <taxon>Eurotiales</taxon>
        <taxon>Aspergillaceae</taxon>
        <taxon>Aspergillus</taxon>
        <taxon>Aspergillus subgen. Circumdati</taxon>
    </lineage>
</organism>
<dbReference type="InterPro" id="IPR001128">
    <property type="entry name" value="Cyt_P450"/>
</dbReference>
<protein>
    <submittedName>
        <fullName evidence="4">Cytochrome P450 monooxygenase</fullName>
    </submittedName>
</protein>
<dbReference type="PANTHER" id="PTHR24305:SF166">
    <property type="entry name" value="CYTOCHROME P450 12A4, MITOCHONDRIAL-RELATED"/>
    <property type="match status" value="1"/>
</dbReference>
<dbReference type="PANTHER" id="PTHR24305">
    <property type="entry name" value="CYTOCHROME P450"/>
    <property type="match status" value="1"/>
</dbReference>
<dbReference type="GO" id="GO:0020037">
    <property type="term" value="F:heme binding"/>
    <property type="evidence" value="ECO:0007669"/>
    <property type="project" value="InterPro"/>
</dbReference>
<proteinExistence type="inferred from homology"/>
<dbReference type="InterPro" id="IPR036396">
    <property type="entry name" value="Cyt_P450_sf"/>
</dbReference>
<name>A0A5M3YPN4_ASPTE</name>
<evidence type="ECO:0000313" key="4">
    <source>
        <dbReference type="EMBL" id="GFF15415.1"/>
    </source>
</evidence>
<dbReference type="EMBL" id="BLJY01000004">
    <property type="protein sequence ID" value="GFF15415.1"/>
    <property type="molecule type" value="Genomic_DNA"/>
</dbReference>